<dbReference type="Gene3D" id="1.10.260.40">
    <property type="entry name" value="lambda repressor-like DNA-binding domains"/>
    <property type="match status" value="1"/>
</dbReference>
<evidence type="ECO:0000313" key="1">
    <source>
        <dbReference type="EMBL" id="OSY35000.1"/>
    </source>
</evidence>
<keyword evidence="2" id="KW-1185">Reference proteome</keyword>
<protein>
    <recommendedName>
        <fullName evidence="3">HTH cro/C1-type domain-containing protein</fullName>
    </recommendedName>
</protein>
<organism evidence="1 2">
    <name type="scientific">Pseudonocardia autotrophica</name>
    <name type="common">Amycolata autotrophica</name>
    <name type="synonym">Nocardia autotrophica</name>
    <dbReference type="NCBI Taxonomy" id="2074"/>
    <lineage>
        <taxon>Bacteria</taxon>
        <taxon>Bacillati</taxon>
        <taxon>Actinomycetota</taxon>
        <taxon>Actinomycetes</taxon>
        <taxon>Pseudonocardiales</taxon>
        <taxon>Pseudonocardiaceae</taxon>
        <taxon>Pseudonocardia</taxon>
    </lineage>
</organism>
<gene>
    <name evidence="1" type="ORF">BG845_06383</name>
</gene>
<dbReference type="SUPFAM" id="SSF47413">
    <property type="entry name" value="lambda repressor-like DNA-binding domains"/>
    <property type="match status" value="1"/>
</dbReference>
<proteinExistence type="predicted"/>
<dbReference type="RefSeq" id="WP_085916436.1">
    <property type="nucleotide sequence ID" value="NZ_AP018920.1"/>
</dbReference>
<comment type="caution">
    <text evidence="1">The sequence shown here is derived from an EMBL/GenBank/DDBJ whole genome shotgun (WGS) entry which is preliminary data.</text>
</comment>
<dbReference type="AlphaFoldDB" id="A0A1Y2MIB6"/>
<dbReference type="EMBL" id="MIGB01000060">
    <property type="protein sequence ID" value="OSY35000.1"/>
    <property type="molecule type" value="Genomic_DNA"/>
</dbReference>
<evidence type="ECO:0000313" key="2">
    <source>
        <dbReference type="Proteomes" id="UP000194360"/>
    </source>
</evidence>
<evidence type="ECO:0008006" key="3">
    <source>
        <dbReference type="Google" id="ProtNLM"/>
    </source>
</evidence>
<dbReference type="InterPro" id="IPR010982">
    <property type="entry name" value="Lambda_DNA-bd_dom_sf"/>
</dbReference>
<accession>A0A1Y2MIB6</accession>
<dbReference type="Proteomes" id="UP000194360">
    <property type="component" value="Unassembled WGS sequence"/>
</dbReference>
<name>A0A1Y2MIB6_PSEAH</name>
<dbReference type="GO" id="GO:0003677">
    <property type="term" value="F:DNA binding"/>
    <property type="evidence" value="ECO:0007669"/>
    <property type="project" value="InterPro"/>
</dbReference>
<sequence>MAKDWDAVAEAIKTRLAELDMTQAELATRAGVALMTVRELQHNLQPRRRSPRTLTAVSEALGWPGDQIARILDGDQVDDPDADDPVLAELDSLKADVIALVRRIDAIERRLGPDADDA</sequence>
<dbReference type="OrthoDB" id="5186342at2"/>
<reference evidence="1 2" key="1">
    <citation type="submission" date="2016-09" db="EMBL/GenBank/DDBJ databases">
        <title>Pseudonocardia autotrophica DSM535, a candidate organism with high potential of specific P450 cytochromes.</title>
        <authorList>
            <person name="Grumaz C."/>
            <person name="Vainshtein Y."/>
            <person name="Kirstahler P."/>
            <person name="Sohn K."/>
        </authorList>
    </citation>
    <scope>NUCLEOTIDE SEQUENCE [LARGE SCALE GENOMIC DNA]</scope>
    <source>
        <strain evidence="1 2">DSM 535</strain>
    </source>
</reference>
<dbReference type="STRING" id="2074.BG845_06383"/>